<dbReference type="Gene3D" id="1.10.443.10">
    <property type="entry name" value="Intergrase catalytic core"/>
    <property type="match status" value="1"/>
</dbReference>
<dbReference type="PATRIC" id="fig|1560234.3.peg.1831"/>
<name>A0A1B7XA26_9BACT</name>
<accession>A0A1B7XA26</accession>
<sequence>MKGCRPLSVEEVQQVASSFTGYDAQRDRTLFILGVMSGFRISELLSLRVRDVVQNKRVRAEVEVLRRNMKGKHESRQVFMNPQAQEAVLALIYVMQKRGVWNHDSYLFKSRQGKNSPITRVRAYQILSRAFGMCGLSGKLGTHSMRKTFGNNVYEHMLDLVAQGVGVDAYRETAKALGHKSVGSTESYLAFRNEHLRGAVRSFSIGERA</sequence>
<dbReference type="GO" id="GO:0003677">
    <property type="term" value="F:DNA binding"/>
    <property type="evidence" value="ECO:0007669"/>
    <property type="project" value="InterPro"/>
</dbReference>
<dbReference type="InterPro" id="IPR050090">
    <property type="entry name" value="Tyrosine_recombinase_XerCD"/>
</dbReference>
<dbReference type="GO" id="GO:0015074">
    <property type="term" value="P:DNA integration"/>
    <property type="evidence" value="ECO:0007669"/>
    <property type="project" value="InterPro"/>
</dbReference>
<dbReference type="InterPro" id="IPR002104">
    <property type="entry name" value="Integrase_catalytic"/>
</dbReference>
<dbReference type="PROSITE" id="PS51898">
    <property type="entry name" value="TYR_RECOMBINASE"/>
    <property type="match status" value="1"/>
</dbReference>
<dbReference type="STRING" id="1560234.SP90_13585"/>
<feature type="domain" description="Tyr recombinase" evidence="2">
    <location>
        <begin position="2"/>
        <end position="201"/>
    </location>
</feature>
<keyword evidence="4" id="KW-1185">Reference proteome</keyword>
<dbReference type="RefSeq" id="WP_066857346.1">
    <property type="nucleotide sequence ID" value="NZ_JXMS01000028.1"/>
</dbReference>
<dbReference type="InterPro" id="IPR011010">
    <property type="entry name" value="DNA_brk_join_enz"/>
</dbReference>
<reference evidence="3 4" key="1">
    <citation type="submission" date="2015-01" db="EMBL/GenBank/DDBJ databases">
        <title>Desulfovibrio sp. JC271 draft genome sequence.</title>
        <authorList>
            <person name="Shivani Y."/>
            <person name="Subhash Y."/>
            <person name="Sasikala C."/>
            <person name="Ramana C.V."/>
        </authorList>
    </citation>
    <scope>NUCLEOTIDE SEQUENCE [LARGE SCALE GENOMIC DNA]</scope>
    <source>
        <strain evidence="3 4">JC271</strain>
    </source>
</reference>
<evidence type="ECO:0000256" key="1">
    <source>
        <dbReference type="ARBA" id="ARBA00023172"/>
    </source>
</evidence>
<dbReference type="EMBL" id="JXMS01000028">
    <property type="protein sequence ID" value="OBQ46225.1"/>
    <property type="molecule type" value="Genomic_DNA"/>
</dbReference>
<dbReference type="AlphaFoldDB" id="A0A1B7XA26"/>
<dbReference type="SUPFAM" id="SSF56349">
    <property type="entry name" value="DNA breaking-rejoining enzymes"/>
    <property type="match status" value="1"/>
</dbReference>
<dbReference type="PANTHER" id="PTHR30349:SF82">
    <property type="entry name" value="INTEGRASE_RECOMBINASE YOEC-RELATED"/>
    <property type="match status" value="1"/>
</dbReference>
<dbReference type="OrthoDB" id="9788852at2"/>
<comment type="caution">
    <text evidence="3">The sequence shown here is derived from an EMBL/GenBank/DDBJ whole genome shotgun (WGS) entry which is preliminary data.</text>
</comment>
<organism evidence="3 4">
    <name type="scientific">Halodesulfovibrio spirochaetisodalis</name>
    <dbReference type="NCBI Taxonomy" id="1560234"/>
    <lineage>
        <taxon>Bacteria</taxon>
        <taxon>Pseudomonadati</taxon>
        <taxon>Thermodesulfobacteriota</taxon>
        <taxon>Desulfovibrionia</taxon>
        <taxon>Desulfovibrionales</taxon>
        <taxon>Desulfovibrionaceae</taxon>
        <taxon>Halodesulfovibrio</taxon>
    </lineage>
</organism>
<keyword evidence="1" id="KW-0233">DNA recombination</keyword>
<proteinExistence type="predicted"/>
<gene>
    <name evidence="3" type="ORF">SP90_13585</name>
</gene>
<protein>
    <recommendedName>
        <fullName evidence="2">Tyr recombinase domain-containing protein</fullName>
    </recommendedName>
</protein>
<evidence type="ECO:0000313" key="3">
    <source>
        <dbReference type="EMBL" id="OBQ46225.1"/>
    </source>
</evidence>
<dbReference type="InterPro" id="IPR013762">
    <property type="entry name" value="Integrase-like_cat_sf"/>
</dbReference>
<dbReference type="GO" id="GO:0006310">
    <property type="term" value="P:DNA recombination"/>
    <property type="evidence" value="ECO:0007669"/>
    <property type="project" value="UniProtKB-KW"/>
</dbReference>
<dbReference type="PANTHER" id="PTHR30349">
    <property type="entry name" value="PHAGE INTEGRASE-RELATED"/>
    <property type="match status" value="1"/>
</dbReference>
<evidence type="ECO:0000259" key="2">
    <source>
        <dbReference type="PROSITE" id="PS51898"/>
    </source>
</evidence>
<dbReference type="Proteomes" id="UP000091979">
    <property type="component" value="Unassembled WGS sequence"/>
</dbReference>
<evidence type="ECO:0000313" key="4">
    <source>
        <dbReference type="Proteomes" id="UP000091979"/>
    </source>
</evidence>
<dbReference type="Pfam" id="PF00589">
    <property type="entry name" value="Phage_integrase"/>
    <property type="match status" value="1"/>
</dbReference>